<sequence>RFAGVRSIRFAEVGSVASDRPIFNRSAGAAIFICAGKRAPHLRRKNDRKLNCHSTAIHRPLTRRRCQVIADHVAYVAASSSDCSCDGSPSSLMIGNQVESKAGCTDVTVRLRADMNTTNKLSYVTNKLTN</sequence>
<protein>
    <submittedName>
        <fullName evidence="1">Uncharacterized protein</fullName>
    </submittedName>
</protein>
<organism evidence="1 2">
    <name type="scientific">Thalassiosira oceanica</name>
    <name type="common">Marine diatom</name>
    <dbReference type="NCBI Taxonomy" id="159749"/>
    <lineage>
        <taxon>Eukaryota</taxon>
        <taxon>Sar</taxon>
        <taxon>Stramenopiles</taxon>
        <taxon>Ochrophyta</taxon>
        <taxon>Bacillariophyta</taxon>
        <taxon>Coscinodiscophyceae</taxon>
        <taxon>Thalassiosirophycidae</taxon>
        <taxon>Thalassiosirales</taxon>
        <taxon>Thalassiosiraceae</taxon>
        <taxon>Thalassiosira</taxon>
    </lineage>
</organism>
<evidence type="ECO:0000313" key="2">
    <source>
        <dbReference type="Proteomes" id="UP000266841"/>
    </source>
</evidence>
<accession>K0SKI8</accession>
<keyword evidence="2" id="KW-1185">Reference proteome</keyword>
<reference evidence="1 2" key="1">
    <citation type="journal article" date="2012" name="Genome Biol.">
        <title>Genome and low-iron response of an oceanic diatom adapted to chronic iron limitation.</title>
        <authorList>
            <person name="Lommer M."/>
            <person name="Specht M."/>
            <person name="Roy A.S."/>
            <person name="Kraemer L."/>
            <person name="Andreson R."/>
            <person name="Gutowska M.A."/>
            <person name="Wolf J."/>
            <person name="Bergner S.V."/>
            <person name="Schilhabel M.B."/>
            <person name="Klostermeier U.C."/>
            <person name="Beiko R.G."/>
            <person name="Rosenstiel P."/>
            <person name="Hippler M."/>
            <person name="Laroche J."/>
        </authorList>
    </citation>
    <scope>NUCLEOTIDE SEQUENCE [LARGE SCALE GENOMIC DNA]</scope>
    <source>
        <strain evidence="1 2">CCMP1005</strain>
    </source>
</reference>
<dbReference type="EMBL" id="AGNL01015430">
    <property type="protein sequence ID" value="EJK65835.1"/>
    <property type="molecule type" value="Genomic_DNA"/>
</dbReference>
<feature type="non-terminal residue" evidence="1">
    <location>
        <position position="1"/>
    </location>
</feature>
<evidence type="ECO:0000313" key="1">
    <source>
        <dbReference type="EMBL" id="EJK65835.1"/>
    </source>
</evidence>
<name>K0SKI8_THAOC</name>
<comment type="caution">
    <text evidence="1">The sequence shown here is derived from an EMBL/GenBank/DDBJ whole genome shotgun (WGS) entry which is preliminary data.</text>
</comment>
<dbReference type="Proteomes" id="UP000266841">
    <property type="component" value="Unassembled WGS sequence"/>
</dbReference>
<dbReference type="AlphaFoldDB" id="K0SKI8"/>
<proteinExistence type="predicted"/>
<gene>
    <name evidence="1" type="ORF">THAOC_13268</name>
</gene>